<dbReference type="InParanoid" id="D6U430"/>
<dbReference type="AlphaFoldDB" id="D6U430"/>
<protein>
    <submittedName>
        <fullName evidence="1">Uncharacterized protein</fullName>
    </submittedName>
</protein>
<dbReference type="Proteomes" id="UP000004508">
    <property type="component" value="Unassembled WGS sequence"/>
</dbReference>
<keyword evidence="2" id="KW-1185">Reference proteome</keyword>
<reference evidence="1 2" key="1">
    <citation type="journal article" date="2011" name="Stand. Genomic Sci.">
        <title>Non-contiguous finished genome sequence and contextual data of the filamentous soil bacterium Ktedonobacter racemifer type strain (SOSP1-21).</title>
        <authorList>
            <person name="Chang Y.J."/>
            <person name="Land M."/>
            <person name="Hauser L."/>
            <person name="Chertkov O."/>
            <person name="Del Rio T.G."/>
            <person name="Nolan M."/>
            <person name="Copeland A."/>
            <person name="Tice H."/>
            <person name="Cheng J.F."/>
            <person name="Lucas S."/>
            <person name="Han C."/>
            <person name="Goodwin L."/>
            <person name="Pitluck S."/>
            <person name="Ivanova N."/>
            <person name="Ovchinikova G."/>
            <person name="Pati A."/>
            <person name="Chen A."/>
            <person name="Palaniappan K."/>
            <person name="Mavromatis K."/>
            <person name="Liolios K."/>
            <person name="Brettin T."/>
            <person name="Fiebig A."/>
            <person name="Rohde M."/>
            <person name="Abt B."/>
            <person name="Goker M."/>
            <person name="Detter J.C."/>
            <person name="Woyke T."/>
            <person name="Bristow J."/>
            <person name="Eisen J.A."/>
            <person name="Markowitz V."/>
            <person name="Hugenholtz P."/>
            <person name="Kyrpides N.C."/>
            <person name="Klenk H.P."/>
            <person name="Lapidus A."/>
        </authorList>
    </citation>
    <scope>NUCLEOTIDE SEQUENCE [LARGE SCALE GENOMIC DNA]</scope>
    <source>
        <strain evidence="2">DSM 44963</strain>
    </source>
</reference>
<accession>D6U430</accession>
<evidence type="ECO:0000313" key="1">
    <source>
        <dbReference type="EMBL" id="EFH81268.1"/>
    </source>
</evidence>
<dbReference type="EMBL" id="ADVG01000004">
    <property type="protein sequence ID" value="EFH81268.1"/>
    <property type="molecule type" value="Genomic_DNA"/>
</dbReference>
<comment type="caution">
    <text evidence="1">The sequence shown here is derived from an EMBL/GenBank/DDBJ whole genome shotgun (WGS) entry which is preliminary data.</text>
</comment>
<gene>
    <name evidence="1" type="ORF">Krac_1976</name>
</gene>
<name>D6U430_KTERA</name>
<dbReference type="RefSeq" id="WP_007918511.1">
    <property type="nucleotide sequence ID" value="NZ_ADVG01000004.1"/>
</dbReference>
<organism evidence="1 2">
    <name type="scientific">Ktedonobacter racemifer DSM 44963</name>
    <dbReference type="NCBI Taxonomy" id="485913"/>
    <lineage>
        <taxon>Bacteria</taxon>
        <taxon>Bacillati</taxon>
        <taxon>Chloroflexota</taxon>
        <taxon>Ktedonobacteria</taxon>
        <taxon>Ktedonobacterales</taxon>
        <taxon>Ktedonobacteraceae</taxon>
        <taxon>Ktedonobacter</taxon>
    </lineage>
</organism>
<sequence>MASVKTRRGSFCWSLGHVVKWSRSDGTIEIKEVKEKLNISGAMVLNYVKQGKIKHAVPPGRKHGYYLEKDVEKLASELQAFFDLEEETENTEFTVATAADIPACIALNRELFDIKNTEAVKDNQR</sequence>
<evidence type="ECO:0000313" key="2">
    <source>
        <dbReference type="Proteomes" id="UP000004508"/>
    </source>
</evidence>
<proteinExistence type="predicted"/>